<dbReference type="InterPro" id="IPR009936">
    <property type="entry name" value="DUF1468"/>
</dbReference>
<feature type="domain" description="DUF1468" evidence="3">
    <location>
        <begin position="26"/>
        <end position="168"/>
    </location>
</feature>
<dbReference type="Pfam" id="PF07331">
    <property type="entry name" value="TctB"/>
    <property type="match status" value="1"/>
</dbReference>
<accession>A0ABT6WGR5</accession>
<comment type="caution">
    <text evidence="4">The sequence shown here is derived from an EMBL/GenBank/DDBJ whole genome shotgun (WGS) entry which is preliminary data.</text>
</comment>
<keyword evidence="5" id="KW-1185">Reference proteome</keyword>
<evidence type="ECO:0000259" key="3">
    <source>
        <dbReference type="Pfam" id="PF07331"/>
    </source>
</evidence>
<feature type="transmembrane region" description="Helical" evidence="2">
    <location>
        <begin position="115"/>
        <end position="133"/>
    </location>
</feature>
<protein>
    <submittedName>
        <fullName evidence="4">Tripartite tricarboxylate transporter TctB family protein</fullName>
    </submittedName>
</protein>
<gene>
    <name evidence="4" type="ORF">QLQ12_09910</name>
</gene>
<feature type="transmembrane region" description="Helical" evidence="2">
    <location>
        <begin position="87"/>
        <end position="109"/>
    </location>
</feature>
<evidence type="ECO:0000313" key="4">
    <source>
        <dbReference type="EMBL" id="MDI6098914.1"/>
    </source>
</evidence>
<keyword evidence="2" id="KW-0812">Transmembrane</keyword>
<keyword evidence="2" id="KW-1133">Transmembrane helix</keyword>
<keyword evidence="2" id="KW-0472">Membrane</keyword>
<evidence type="ECO:0000313" key="5">
    <source>
        <dbReference type="Proteomes" id="UP001241758"/>
    </source>
</evidence>
<reference evidence="4 5" key="1">
    <citation type="submission" date="2023-05" db="EMBL/GenBank/DDBJ databases">
        <title>Actinoplanes sp. NEAU-A12 genome sequencing.</title>
        <authorList>
            <person name="Wang Z.-S."/>
        </authorList>
    </citation>
    <scope>NUCLEOTIDE SEQUENCE [LARGE SCALE GENOMIC DNA]</scope>
    <source>
        <strain evidence="4 5">NEAU-A12</strain>
    </source>
</reference>
<evidence type="ECO:0000256" key="1">
    <source>
        <dbReference type="SAM" id="MobiDB-lite"/>
    </source>
</evidence>
<feature type="region of interest" description="Disordered" evidence="1">
    <location>
        <begin position="1"/>
        <end position="21"/>
    </location>
</feature>
<name>A0ABT6WGR5_9ACTN</name>
<dbReference type="EMBL" id="JASCTH010000005">
    <property type="protein sequence ID" value="MDI6098914.1"/>
    <property type="molecule type" value="Genomic_DNA"/>
</dbReference>
<evidence type="ECO:0000256" key="2">
    <source>
        <dbReference type="SAM" id="Phobius"/>
    </source>
</evidence>
<sequence>MTSALPPDPEQATPEAAPSASGAPVAGVVLLLAGAALLWQAVTTGIDNGVTLGGPTLAPIVVTGLWVAVALGYLLEAVRKRAVAGEAAGLTTWRTPLLLLVALVCYAVVLKYTVLGYVLATAVFVLVAARLLSTRPVREVIVRDLATAVALSLGIYLVFTRLLGIVLPAGVLPL</sequence>
<dbReference type="RefSeq" id="WP_282758819.1">
    <property type="nucleotide sequence ID" value="NZ_JASCTH010000005.1"/>
</dbReference>
<dbReference type="Proteomes" id="UP001241758">
    <property type="component" value="Unassembled WGS sequence"/>
</dbReference>
<feature type="transmembrane region" description="Helical" evidence="2">
    <location>
        <begin position="21"/>
        <end position="42"/>
    </location>
</feature>
<organism evidence="4 5">
    <name type="scientific">Actinoplanes sandaracinus</name>
    <dbReference type="NCBI Taxonomy" id="3045177"/>
    <lineage>
        <taxon>Bacteria</taxon>
        <taxon>Bacillati</taxon>
        <taxon>Actinomycetota</taxon>
        <taxon>Actinomycetes</taxon>
        <taxon>Micromonosporales</taxon>
        <taxon>Micromonosporaceae</taxon>
        <taxon>Actinoplanes</taxon>
    </lineage>
</organism>
<feature type="transmembrane region" description="Helical" evidence="2">
    <location>
        <begin position="54"/>
        <end position="75"/>
    </location>
</feature>
<proteinExistence type="predicted"/>
<feature type="transmembrane region" description="Helical" evidence="2">
    <location>
        <begin position="145"/>
        <end position="171"/>
    </location>
</feature>